<feature type="chain" id="PRO_5005327680" evidence="1">
    <location>
        <begin position="19"/>
        <end position="287"/>
    </location>
</feature>
<evidence type="ECO:0000313" key="5">
    <source>
        <dbReference type="WBParaSite" id="TCONS_00005464.p1"/>
    </source>
</evidence>
<dbReference type="Pfam" id="PF01764">
    <property type="entry name" value="Lipase_3"/>
    <property type="match status" value="1"/>
</dbReference>
<keyword evidence="1" id="KW-0732">Signal</keyword>
<dbReference type="InterPro" id="IPR002921">
    <property type="entry name" value="Fungal_lipase-type"/>
</dbReference>
<reference evidence="4" key="1">
    <citation type="submission" date="2015-08" db="UniProtKB">
        <authorList>
            <consortium name="WormBaseParasite"/>
        </authorList>
    </citation>
    <scope>IDENTIFICATION</scope>
</reference>
<dbReference type="SUPFAM" id="SSF53474">
    <property type="entry name" value="alpha/beta-Hydrolases"/>
    <property type="match status" value="1"/>
</dbReference>
<dbReference type="InterPro" id="IPR029058">
    <property type="entry name" value="AB_hydrolase_fold"/>
</dbReference>
<dbReference type="WBParaSite" id="TCONS_00005464.p1">
    <property type="protein sequence ID" value="TCONS_00005464.p1"/>
    <property type="gene ID" value="XLOC_003750"/>
</dbReference>
<organism evidence="4">
    <name type="scientific">Strongyloides stercoralis</name>
    <name type="common">Threadworm</name>
    <dbReference type="NCBI Taxonomy" id="6248"/>
    <lineage>
        <taxon>Eukaryota</taxon>
        <taxon>Metazoa</taxon>
        <taxon>Ecdysozoa</taxon>
        <taxon>Nematoda</taxon>
        <taxon>Chromadorea</taxon>
        <taxon>Rhabditida</taxon>
        <taxon>Tylenchina</taxon>
        <taxon>Panagrolaimomorpha</taxon>
        <taxon>Strongyloidoidea</taxon>
        <taxon>Strongyloididae</taxon>
        <taxon>Strongyloides</taxon>
    </lineage>
</organism>
<accession>A0A0K0E786</accession>
<evidence type="ECO:0000256" key="1">
    <source>
        <dbReference type="SAM" id="SignalP"/>
    </source>
</evidence>
<proteinExistence type="predicted"/>
<keyword evidence="3" id="KW-1185">Reference proteome</keyword>
<evidence type="ECO:0000313" key="4">
    <source>
        <dbReference type="WBParaSite" id="SSTP_0000536100.1"/>
    </source>
</evidence>
<feature type="domain" description="Fungal lipase-type" evidence="2">
    <location>
        <begin position="85"/>
        <end position="222"/>
    </location>
</feature>
<evidence type="ECO:0000259" key="2">
    <source>
        <dbReference type="Pfam" id="PF01764"/>
    </source>
</evidence>
<dbReference type="Proteomes" id="UP000035681">
    <property type="component" value="Unplaced"/>
</dbReference>
<dbReference type="PANTHER" id="PTHR45908">
    <property type="entry name" value="PROTEIN CBG11750-RELATED"/>
    <property type="match status" value="1"/>
</dbReference>
<evidence type="ECO:0000313" key="3">
    <source>
        <dbReference type="Proteomes" id="UP000035681"/>
    </source>
</evidence>
<dbReference type="GO" id="GO:0006629">
    <property type="term" value="P:lipid metabolic process"/>
    <property type="evidence" value="ECO:0007669"/>
    <property type="project" value="InterPro"/>
</dbReference>
<dbReference type="AlphaFoldDB" id="A0A0K0E786"/>
<dbReference type="Gene3D" id="3.40.50.1820">
    <property type="entry name" value="alpha/beta hydrolase"/>
    <property type="match status" value="1"/>
</dbReference>
<name>A0A0K0E786_STRER</name>
<protein>
    <submittedName>
        <fullName evidence="4 5">Lipase_3 domain-containing protein</fullName>
    </submittedName>
</protein>
<sequence length="287" mass="31795">MKFLEFFLLLFIVPFILGAYEDSLARRVMLPMSSAAYSDVPQACVKNVFGSSGLFGRQVSVACDQISNDRCSGFTAVSHTDKAIIISFRGSDGFFQLTQEATGEIFSKPIHFITGGAVSPYFYNAFNDVWSKGLKDSFLCLKNTYPQYKVFVTGHSLGGAMACLCAATIVKSGYVLSNNVVLYTMGEPRVGNDAFVEGFDKLKIEAYRIIHSHDLVPHLPPEHLFGYKHHREEIFYNNDMTLGSSYKKCSGDDTNSCSSANVDLSIIDHLHYFDTDVSNYGYNGCKA</sequence>
<dbReference type="STRING" id="6248.A0A0K0E786"/>
<dbReference type="CDD" id="cd00519">
    <property type="entry name" value="Lipase_3"/>
    <property type="match status" value="1"/>
</dbReference>
<dbReference type="WBParaSite" id="SSTP_0000536100.1">
    <property type="protein sequence ID" value="SSTP_0000536100.1"/>
    <property type="gene ID" value="SSTP_0000536100"/>
</dbReference>
<feature type="signal peptide" evidence="1">
    <location>
        <begin position="1"/>
        <end position="18"/>
    </location>
</feature>